<feature type="active site" evidence="4">
    <location>
        <position position="38"/>
    </location>
</feature>
<dbReference type="PROSITE" id="PS51160">
    <property type="entry name" value="ACYLPHOSPHATASE_3"/>
    <property type="match status" value="1"/>
</dbReference>
<evidence type="ECO:0000256" key="2">
    <source>
        <dbReference type="ARBA" id="ARBA00012150"/>
    </source>
</evidence>
<evidence type="ECO:0000259" key="6">
    <source>
        <dbReference type="PROSITE" id="PS51160"/>
    </source>
</evidence>
<evidence type="ECO:0000256" key="1">
    <source>
        <dbReference type="ARBA" id="ARBA00005614"/>
    </source>
</evidence>
<evidence type="ECO:0000256" key="3">
    <source>
        <dbReference type="ARBA" id="ARBA00047645"/>
    </source>
</evidence>
<evidence type="ECO:0000256" key="5">
    <source>
        <dbReference type="RuleBase" id="RU004168"/>
    </source>
</evidence>
<comment type="similarity">
    <text evidence="1 5">Belongs to the acylphosphatase family.</text>
</comment>
<dbReference type="PANTHER" id="PTHR47268:SF4">
    <property type="entry name" value="ACYLPHOSPHATASE"/>
    <property type="match status" value="1"/>
</dbReference>
<gene>
    <name evidence="7" type="ORF">P0M35_11405</name>
</gene>
<dbReference type="PANTHER" id="PTHR47268">
    <property type="entry name" value="ACYLPHOSPHATASE"/>
    <property type="match status" value="1"/>
</dbReference>
<dbReference type="EMBL" id="JARGDL010000018">
    <property type="protein sequence ID" value="MDF1612759.1"/>
    <property type="molecule type" value="Genomic_DNA"/>
</dbReference>
<dbReference type="EC" id="3.6.1.7" evidence="2 4"/>
<reference evidence="7" key="1">
    <citation type="submission" date="2023-03" db="EMBL/GenBank/DDBJ databases">
        <title>Stygiobacter electus gen. nov., sp. nov., facultatively anaerobic thermotolerant bacterium of the class Ignavibacteria from a well of Yessentuki mineral water deposit.</title>
        <authorList>
            <person name="Podosokorskaya O.A."/>
            <person name="Elcheninov A.G."/>
            <person name="Petrova N.F."/>
            <person name="Zavarzina D.G."/>
            <person name="Kublanov I.V."/>
            <person name="Merkel A.Y."/>
        </authorList>
    </citation>
    <scope>NUCLEOTIDE SEQUENCE</scope>
    <source>
        <strain evidence="7">09-Me</strain>
    </source>
</reference>
<evidence type="ECO:0000313" key="7">
    <source>
        <dbReference type="EMBL" id="MDF1612759.1"/>
    </source>
</evidence>
<evidence type="ECO:0000313" key="8">
    <source>
        <dbReference type="Proteomes" id="UP001221302"/>
    </source>
</evidence>
<dbReference type="AlphaFoldDB" id="A0AAE3P293"/>
<dbReference type="GO" id="GO:0003998">
    <property type="term" value="F:acylphosphatase activity"/>
    <property type="evidence" value="ECO:0007669"/>
    <property type="project" value="UniProtKB-EC"/>
</dbReference>
<dbReference type="InterPro" id="IPR036046">
    <property type="entry name" value="Acylphosphatase-like_dom_sf"/>
</dbReference>
<accession>A0AAE3P293</accession>
<protein>
    <recommendedName>
        <fullName evidence="2 4">acylphosphatase</fullName>
        <ecNumber evidence="2 4">3.6.1.7</ecNumber>
    </recommendedName>
</protein>
<dbReference type="InterPro" id="IPR017968">
    <property type="entry name" value="Acylphosphatase_CS"/>
</dbReference>
<dbReference type="PROSITE" id="PS00150">
    <property type="entry name" value="ACYLPHOSPHATASE_1"/>
    <property type="match status" value="1"/>
</dbReference>
<comment type="catalytic activity">
    <reaction evidence="3 4">
        <text>an acyl phosphate + H2O = a carboxylate + phosphate + H(+)</text>
        <dbReference type="Rhea" id="RHEA:14965"/>
        <dbReference type="ChEBI" id="CHEBI:15377"/>
        <dbReference type="ChEBI" id="CHEBI:15378"/>
        <dbReference type="ChEBI" id="CHEBI:29067"/>
        <dbReference type="ChEBI" id="CHEBI:43474"/>
        <dbReference type="ChEBI" id="CHEBI:59918"/>
        <dbReference type="EC" id="3.6.1.7"/>
    </reaction>
</comment>
<feature type="active site" evidence="4">
    <location>
        <position position="20"/>
    </location>
</feature>
<dbReference type="InterPro" id="IPR001792">
    <property type="entry name" value="Acylphosphatase-like_dom"/>
</dbReference>
<dbReference type="Pfam" id="PF00708">
    <property type="entry name" value="Acylphosphatase"/>
    <property type="match status" value="1"/>
</dbReference>
<sequence length="92" mass="10556">MEDLRAEIIVNGLVQGVGFRYFVYRNALKLGLKGFTQNLFSGEVLTVVEGPKYLIDELYEIIKIGPRYADVKNASIKFSEAKNEFINFEIKY</sequence>
<organism evidence="7 8">
    <name type="scientific">Stygiobacter electus</name>
    <dbReference type="NCBI Taxonomy" id="3032292"/>
    <lineage>
        <taxon>Bacteria</taxon>
        <taxon>Pseudomonadati</taxon>
        <taxon>Ignavibacteriota</taxon>
        <taxon>Ignavibacteria</taxon>
        <taxon>Ignavibacteriales</taxon>
        <taxon>Melioribacteraceae</taxon>
        <taxon>Stygiobacter</taxon>
    </lineage>
</organism>
<dbReference type="Gene3D" id="3.30.70.100">
    <property type="match status" value="1"/>
</dbReference>
<keyword evidence="8" id="KW-1185">Reference proteome</keyword>
<dbReference type="Proteomes" id="UP001221302">
    <property type="component" value="Unassembled WGS sequence"/>
</dbReference>
<comment type="caution">
    <text evidence="7">The sequence shown here is derived from an EMBL/GenBank/DDBJ whole genome shotgun (WGS) entry which is preliminary data.</text>
</comment>
<dbReference type="InterPro" id="IPR020456">
    <property type="entry name" value="Acylphosphatase"/>
</dbReference>
<evidence type="ECO:0000256" key="4">
    <source>
        <dbReference type="PROSITE-ProRule" id="PRU00520"/>
    </source>
</evidence>
<name>A0AAE3P293_9BACT</name>
<dbReference type="SUPFAM" id="SSF54975">
    <property type="entry name" value="Acylphosphatase/BLUF domain-like"/>
    <property type="match status" value="1"/>
</dbReference>
<keyword evidence="4" id="KW-0378">Hydrolase</keyword>
<proteinExistence type="inferred from homology"/>
<feature type="domain" description="Acylphosphatase-like" evidence="6">
    <location>
        <begin position="5"/>
        <end position="92"/>
    </location>
</feature>
<dbReference type="RefSeq" id="WP_321536530.1">
    <property type="nucleotide sequence ID" value="NZ_JARGDL010000018.1"/>
</dbReference>